<keyword evidence="2" id="KW-0732">Signal</keyword>
<evidence type="ECO:0000256" key="2">
    <source>
        <dbReference type="SAM" id="SignalP"/>
    </source>
</evidence>
<dbReference type="Gene3D" id="3.40.390.10">
    <property type="entry name" value="Collagenase (Catalytic Domain)"/>
    <property type="match status" value="1"/>
</dbReference>
<sequence length="183" mass="20828">MKKFMKLKVLTFVMGIAFVMTAVPAAAKYLSTGYDLYNIPYDYSGSSANYLSNTSADHWNQKIGVTVNHVDNAENWFFHYDYNDGWLGLYQPDIVGGNVDSFNISINRTELEVLNNSSKYDDEATYWQLAINTSVHEFGHALFLGDYESKEGVGDNSIMSYSRDRTNSVPRTRDVNEIKDLRN</sequence>
<comment type="caution">
    <text evidence="3">The sequence shown here is derived from an EMBL/GenBank/DDBJ whole genome shotgun (WGS) entry which is preliminary data.</text>
</comment>
<feature type="compositionally biased region" description="Basic and acidic residues" evidence="1">
    <location>
        <begin position="162"/>
        <end position="183"/>
    </location>
</feature>
<feature type="chain" id="PRO_5039365727" description="Peptidase M10 metallopeptidase domain-containing protein" evidence="2">
    <location>
        <begin position="26"/>
        <end position="183"/>
    </location>
</feature>
<dbReference type="RefSeq" id="WP_160850603.1">
    <property type="nucleotide sequence ID" value="NZ_WMEQ01000017.1"/>
</dbReference>
<organism evidence="3 4">
    <name type="scientific">Pontibacillus yanchengensis</name>
    <dbReference type="NCBI Taxonomy" id="462910"/>
    <lineage>
        <taxon>Bacteria</taxon>
        <taxon>Bacillati</taxon>
        <taxon>Bacillota</taxon>
        <taxon>Bacilli</taxon>
        <taxon>Bacillales</taxon>
        <taxon>Bacillaceae</taxon>
        <taxon>Pontibacillus</taxon>
    </lineage>
</organism>
<dbReference type="EMBL" id="WMEQ01000017">
    <property type="protein sequence ID" value="MYL35428.1"/>
    <property type="molecule type" value="Genomic_DNA"/>
</dbReference>
<evidence type="ECO:0000256" key="1">
    <source>
        <dbReference type="SAM" id="MobiDB-lite"/>
    </source>
</evidence>
<evidence type="ECO:0000313" key="3">
    <source>
        <dbReference type="EMBL" id="MYL35428.1"/>
    </source>
</evidence>
<evidence type="ECO:0008006" key="5">
    <source>
        <dbReference type="Google" id="ProtNLM"/>
    </source>
</evidence>
<protein>
    <recommendedName>
        <fullName evidence="5">Peptidase M10 metallopeptidase domain-containing protein</fullName>
    </recommendedName>
</protein>
<reference evidence="3 4" key="1">
    <citation type="submission" date="2019-11" db="EMBL/GenBank/DDBJ databases">
        <title>Genome sequences of 17 halophilic strains isolated from different environments.</title>
        <authorList>
            <person name="Furrow R.E."/>
        </authorList>
    </citation>
    <scope>NUCLEOTIDE SEQUENCE [LARGE SCALE GENOMIC DNA]</scope>
    <source>
        <strain evidence="3 4">22514_16_FS</strain>
    </source>
</reference>
<accession>A0A6I5A547</accession>
<feature type="signal peptide" evidence="2">
    <location>
        <begin position="1"/>
        <end position="25"/>
    </location>
</feature>
<dbReference type="GO" id="GO:0008237">
    <property type="term" value="F:metallopeptidase activity"/>
    <property type="evidence" value="ECO:0007669"/>
    <property type="project" value="InterPro"/>
</dbReference>
<dbReference type="SUPFAM" id="SSF55486">
    <property type="entry name" value="Metalloproteases ('zincins'), catalytic domain"/>
    <property type="match status" value="1"/>
</dbReference>
<name>A0A6I5A547_9BACI</name>
<feature type="region of interest" description="Disordered" evidence="1">
    <location>
        <begin position="158"/>
        <end position="183"/>
    </location>
</feature>
<evidence type="ECO:0000313" key="4">
    <source>
        <dbReference type="Proteomes" id="UP000468638"/>
    </source>
</evidence>
<proteinExistence type="predicted"/>
<dbReference type="Proteomes" id="UP000468638">
    <property type="component" value="Unassembled WGS sequence"/>
</dbReference>
<dbReference type="AlphaFoldDB" id="A0A6I5A547"/>
<gene>
    <name evidence="3" type="ORF">GLW05_17755</name>
</gene>
<dbReference type="InterPro" id="IPR024079">
    <property type="entry name" value="MetalloPept_cat_dom_sf"/>
</dbReference>
<dbReference type="OrthoDB" id="2640398at2"/>